<comment type="caution">
    <text evidence="2">The sequence shown here is derived from an EMBL/GenBank/DDBJ whole genome shotgun (WGS) entry which is preliminary data.</text>
</comment>
<evidence type="ECO:0000313" key="3">
    <source>
        <dbReference type="Proteomes" id="UP000827721"/>
    </source>
</evidence>
<gene>
    <name evidence="2" type="ORF">JRO89_XS15G0121900</name>
</gene>
<reference evidence="2 3" key="1">
    <citation type="submission" date="2021-02" db="EMBL/GenBank/DDBJ databases">
        <title>Plant Genome Project.</title>
        <authorList>
            <person name="Zhang R.-G."/>
        </authorList>
    </citation>
    <scope>NUCLEOTIDE SEQUENCE [LARGE SCALE GENOMIC DNA]</scope>
    <source>
        <tissue evidence="2">Leaves</tissue>
    </source>
</reference>
<evidence type="ECO:0008006" key="4">
    <source>
        <dbReference type="Google" id="ProtNLM"/>
    </source>
</evidence>
<organism evidence="2 3">
    <name type="scientific">Xanthoceras sorbifolium</name>
    <dbReference type="NCBI Taxonomy" id="99658"/>
    <lineage>
        <taxon>Eukaryota</taxon>
        <taxon>Viridiplantae</taxon>
        <taxon>Streptophyta</taxon>
        <taxon>Embryophyta</taxon>
        <taxon>Tracheophyta</taxon>
        <taxon>Spermatophyta</taxon>
        <taxon>Magnoliopsida</taxon>
        <taxon>eudicotyledons</taxon>
        <taxon>Gunneridae</taxon>
        <taxon>Pentapetalae</taxon>
        <taxon>rosids</taxon>
        <taxon>malvids</taxon>
        <taxon>Sapindales</taxon>
        <taxon>Sapindaceae</taxon>
        <taxon>Xanthoceroideae</taxon>
        <taxon>Xanthoceras</taxon>
    </lineage>
</organism>
<dbReference type="InterPro" id="IPR005061">
    <property type="entry name" value="Ist1"/>
</dbReference>
<dbReference type="Gene3D" id="1.20.1260.60">
    <property type="entry name" value="Vacuolar protein sorting-associated protein Ist1"/>
    <property type="match status" value="1"/>
</dbReference>
<comment type="similarity">
    <text evidence="1">Belongs to the IST1 family.</text>
</comment>
<evidence type="ECO:0000313" key="2">
    <source>
        <dbReference type="EMBL" id="KAH7544177.1"/>
    </source>
</evidence>
<evidence type="ECO:0000256" key="1">
    <source>
        <dbReference type="ARBA" id="ARBA00005536"/>
    </source>
</evidence>
<dbReference type="Proteomes" id="UP000827721">
    <property type="component" value="Unassembled WGS sequence"/>
</dbReference>
<accession>A0ABQ8H1U0</accession>
<sequence>MWIDVLQSVLMAWTKASRWKKSAKWKRLIKQIQSHLIIQRNRRESIIRQSSVDIAQLLKTNQLQKALDRVKQLYKDKCLLAAYDQVEHFCGCIASNLPLVISTQSTLEGLPSDVSEAVSSLVFAASRCGELPELNLMRNLLRKRFGCKFEVANVELFKENLVNSKMKKNLCIGSIPDDVKLKLIKEIAEEHNLQLGSQDLEQKISPQCQKEAGVSETKILDTVYDNEDYWTQTSRQKASEKMAPNCWISNNDNCGIIPGRSLSVTNSTNGSNSCSQVQKNEVQMERQEAFSPDLSSTSKSVHPVAHQYRSLPRSNPWGQNKSKDLIKECRSLDSSIDKLKEQRGRSFCSGHVHPKLPDYEDVLAKLTELKVENKQRQSSSHSKLLR</sequence>
<dbReference type="EMBL" id="JAFEMO010000015">
    <property type="protein sequence ID" value="KAH7544177.1"/>
    <property type="molecule type" value="Genomic_DNA"/>
</dbReference>
<name>A0ABQ8H1U0_9ROSI</name>
<protein>
    <recommendedName>
        <fullName evidence="4">IST1-like protein</fullName>
    </recommendedName>
</protein>
<dbReference type="PANTHER" id="PTHR12161:SF58">
    <property type="entry name" value="REGULATOR OF VPS4 ACTIVITY IN THE MVB PATHWAY PROTEIN"/>
    <property type="match status" value="1"/>
</dbReference>
<dbReference type="Pfam" id="PF03398">
    <property type="entry name" value="Ist1"/>
    <property type="match status" value="1"/>
</dbReference>
<keyword evidence="3" id="KW-1185">Reference proteome</keyword>
<proteinExistence type="inferred from homology"/>
<dbReference type="InterPro" id="IPR042277">
    <property type="entry name" value="IST1-like"/>
</dbReference>
<dbReference type="PANTHER" id="PTHR12161">
    <property type="entry name" value="IST1 FAMILY MEMBER"/>
    <property type="match status" value="1"/>
</dbReference>